<feature type="compositionally biased region" description="Basic and acidic residues" evidence="10">
    <location>
        <begin position="530"/>
        <end position="543"/>
    </location>
</feature>
<dbReference type="PANTHER" id="PTHR31717:SF45">
    <property type="entry name" value="ZINC FINGER PROTEIN CONSTANS-LIKE 14-RELATED"/>
    <property type="match status" value="1"/>
</dbReference>
<feature type="compositionally biased region" description="Gly residues" evidence="10">
    <location>
        <begin position="457"/>
        <end position="466"/>
    </location>
</feature>
<dbReference type="GO" id="GO:0005634">
    <property type="term" value="C:nucleus"/>
    <property type="evidence" value="ECO:0007669"/>
    <property type="project" value="UniProtKB-SubCell"/>
</dbReference>
<keyword evidence="14" id="KW-1185">Reference proteome</keyword>
<dbReference type="InterPro" id="IPR000315">
    <property type="entry name" value="Znf_B-box"/>
</dbReference>
<sequence>MVTPNSQSGESVPCDFCTKQSAVLYCRADSAKLCLFCDKLVHSANLLSRKHLRSQICDNCSSQPVSVRCTTDNLVLCQDCDWDAHASSSVAASHHRVAVEGFTGCPSASELASLWGFQFDQIGTNTRNTFYQSSSPCSSFNLQNWDDYRDLFDSCVLKSDDGVSLQVQDLMVPRENINAVIYPPPRDFQVLYDAPKKQTPCCGKQKQVIQKQLLELLKRDSIVAAGGGGEVEVEGGNCGGGSADRITVATEAENLVPNAPNKSRGLREGSEQAFVLGNREDDGFLATGGAAQQPLQQHQAPITPLLMSVSPSSLHQKEGEMLWHGNPSGHSVQIWDFRSGQLRGQEESNALEADYAESDGEFITKNFGQLIRESSMSETKMLRDIYEMNVAYDDMASYNAVQKNAKFMVSSVAGVVDMCDVMNMQNMCNKATTTTATASQGPATSESNNLPTRRQGAGAGGAGVGVGKHKGSSNGQDTQIGEHPLLVAGDNMGMEKAGRSKADIDLLAQNRGNAMLRYKEKRKTRRYEKHIRYESRKMRADTRKRVKGRFVKSTTDADASPNT</sequence>
<dbReference type="PANTHER" id="PTHR31717">
    <property type="entry name" value="ZINC FINGER PROTEIN CONSTANS-LIKE 10"/>
    <property type="match status" value="1"/>
</dbReference>
<comment type="caution">
    <text evidence="13">The sequence shown here is derived from an EMBL/GenBank/DDBJ whole genome shotgun (WGS) entry which is preliminary data.</text>
</comment>
<keyword evidence="4" id="KW-0677">Repeat</keyword>
<evidence type="ECO:0000256" key="2">
    <source>
        <dbReference type="ARBA" id="ARBA00010024"/>
    </source>
</evidence>
<evidence type="ECO:0000256" key="5">
    <source>
        <dbReference type="ARBA" id="ARBA00022771"/>
    </source>
</evidence>
<dbReference type="EMBL" id="JAAIUW010000003">
    <property type="protein sequence ID" value="KAF7839017.1"/>
    <property type="molecule type" value="Genomic_DNA"/>
</dbReference>
<feature type="compositionally biased region" description="Basic residues" evidence="10">
    <location>
        <begin position="520"/>
        <end position="529"/>
    </location>
</feature>
<feature type="domain" description="B box-type" evidence="11">
    <location>
        <begin position="52"/>
        <end position="99"/>
    </location>
</feature>
<dbReference type="GO" id="GO:0006355">
    <property type="term" value="P:regulation of DNA-templated transcription"/>
    <property type="evidence" value="ECO:0007669"/>
    <property type="project" value="UniProtKB-ARBA"/>
</dbReference>
<organism evidence="13 14">
    <name type="scientific">Senna tora</name>
    <dbReference type="NCBI Taxonomy" id="362788"/>
    <lineage>
        <taxon>Eukaryota</taxon>
        <taxon>Viridiplantae</taxon>
        <taxon>Streptophyta</taxon>
        <taxon>Embryophyta</taxon>
        <taxon>Tracheophyta</taxon>
        <taxon>Spermatophyta</taxon>
        <taxon>Magnoliopsida</taxon>
        <taxon>eudicotyledons</taxon>
        <taxon>Gunneridae</taxon>
        <taxon>Pentapetalae</taxon>
        <taxon>rosids</taxon>
        <taxon>fabids</taxon>
        <taxon>Fabales</taxon>
        <taxon>Fabaceae</taxon>
        <taxon>Caesalpinioideae</taxon>
        <taxon>Cassia clade</taxon>
        <taxon>Senna</taxon>
    </lineage>
</organism>
<keyword evidence="6" id="KW-0862">Zinc</keyword>
<dbReference type="InterPro" id="IPR049808">
    <property type="entry name" value="CONSTANS-like_Bbox1"/>
</dbReference>
<feature type="region of interest" description="Disordered" evidence="10">
    <location>
        <begin position="520"/>
        <end position="563"/>
    </location>
</feature>
<evidence type="ECO:0000256" key="1">
    <source>
        <dbReference type="ARBA" id="ARBA00004123"/>
    </source>
</evidence>
<protein>
    <submittedName>
        <fullName evidence="13">Zinc finger protein CONSTANS-LIKE 15</fullName>
    </submittedName>
</protein>
<evidence type="ECO:0000313" key="13">
    <source>
        <dbReference type="EMBL" id="KAF7839017.1"/>
    </source>
</evidence>
<evidence type="ECO:0000256" key="9">
    <source>
        <dbReference type="PROSITE-ProRule" id="PRU00357"/>
    </source>
</evidence>
<dbReference type="InterPro" id="IPR010402">
    <property type="entry name" value="CCT_domain"/>
</dbReference>
<feature type="region of interest" description="Disordered" evidence="10">
    <location>
        <begin position="433"/>
        <end position="480"/>
    </location>
</feature>
<dbReference type="OrthoDB" id="153872at2759"/>
<accession>A0A834X6E3</accession>
<evidence type="ECO:0000256" key="4">
    <source>
        <dbReference type="ARBA" id="ARBA00022737"/>
    </source>
</evidence>
<proteinExistence type="inferred from homology"/>
<dbReference type="Proteomes" id="UP000634136">
    <property type="component" value="Unassembled WGS sequence"/>
</dbReference>
<feature type="domain" description="CCT" evidence="12">
    <location>
        <begin position="511"/>
        <end position="553"/>
    </location>
</feature>
<keyword evidence="7 9" id="KW-0539">Nucleus</keyword>
<evidence type="ECO:0000256" key="7">
    <source>
        <dbReference type="ARBA" id="ARBA00023242"/>
    </source>
</evidence>
<dbReference type="GO" id="GO:0008270">
    <property type="term" value="F:zinc ion binding"/>
    <property type="evidence" value="ECO:0007669"/>
    <property type="project" value="UniProtKB-KW"/>
</dbReference>
<name>A0A834X6E3_9FABA</name>
<evidence type="ECO:0000256" key="6">
    <source>
        <dbReference type="ARBA" id="ARBA00022833"/>
    </source>
</evidence>
<feature type="domain" description="B box-type" evidence="11">
    <location>
        <begin position="9"/>
        <end position="56"/>
    </location>
</feature>
<evidence type="ECO:0000259" key="11">
    <source>
        <dbReference type="PROSITE" id="PS50119"/>
    </source>
</evidence>
<feature type="compositionally biased region" description="Polar residues" evidence="10">
    <location>
        <begin position="433"/>
        <end position="452"/>
    </location>
</feature>
<comment type="similarity">
    <text evidence="2">Belongs to the CONSTANS family.</text>
</comment>
<comment type="subcellular location">
    <subcellularLocation>
        <location evidence="1 9">Nucleus</location>
    </subcellularLocation>
</comment>
<evidence type="ECO:0000313" key="14">
    <source>
        <dbReference type="Proteomes" id="UP000634136"/>
    </source>
</evidence>
<dbReference type="CDD" id="cd19821">
    <property type="entry name" value="Bbox1_BBX-like"/>
    <property type="match status" value="1"/>
</dbReference>
<gene>
    <name evidence="13" type="ORF">G2W53_007499</name>
</gene>
<dbReference type="SMART" id="SM00336">
    <property type="entry name" value="BBOX"/>
    <property type="match status" value="2"/>
</dbReference>
<dbReference type="AlphaFoldDB" id="A0A834X6E3"/>
<evidence type="ECO:0000256" key="3">
    <source>
        <dbReference type="ARBA" id="ARBA00022723"/>
    </source>
</evidence>
<dbReference type="Pfam" id="PF00643">
    <property type="entry name" value="zf-B_box"/>
    <property type="match status" value="1"/>
</dbReference>
<evidence type="ECO:0000256" key="8">
    <source>
        <dbReference type="PROSITE-ProRule" id="PRU00024"/>
    </source>
</evidence>
<feature type="compositionally biased region" description="Polar residues" evidence="10">
    <location>
        <begin position="552"/>
        <end position="563"/>
    </location>
</feature>
<evidence type="ECO:0000259" key="12">
    <source>
        <dbReference type="PROSITE" id="PS51017"/>
    </source>
</evidence>
<keyword evidence="3" id="KW-0479">Metal-binding</keyword>
<dbReference type="PROSITE" id="PS50119">
    <property type="entry name" value="ZF_BBOX"/>
    <property type="match status" value="2"/>
</dbReference>
<dbReference type="Pfam" id="PF06203">
    <property type="entry name" value="CCT"/>
    <property type="match status" value="1"/>
</dbReference>
<reference evidence="13" key="1">
    <citation type="submission" date="2020-09" db="EMBL/GenBank/DDBJ databases">
        <title>Genome-Enabled Discovery of Anthraquinone Biosynthesis in Senna tora.</title>
        <authorList>
            <person name="Kang S.-H."/>
            <person name="Pandey R.P."/>
            <person name="Lee C.-M."/>
            <person name="Sim J.-S."/>
            <person name="Jeong J.-T."/>
            <person name="Choi B.-S."/>
            <person name="Jung M."/>
            <person name="Ginzburg D."/>
            <person name="Zhao K."/>
            <person name="Won S.Y."/>
            <person name="Oh T.-J."/>
            <person name="Yu Y."/>
            <person name="Kim N.-H."/>
            <person name="Lee O.R."/>
            <person name="Lee T.-H."/>
            <person name="Bashyal P."/>
            <person name="Kim T.-S."/>
            <person name="Lee W.-H."/>
            <person name="Kawkins C."/>
            <person name="Kim C.-K."/>
            <person name="Kim J.S."/>
            <person name="Ahn B.O."/>
            <person name="Rhee S.Y."/>
            <person name="Sohng J.K."/>
        </authorList>
    </citation>
    <scope>NUCLEOTIDE SEQUENCE</scope>
    <source>
        <tissue evidence="13">Leaf</tissue>
    </source>
</reference>
<keyword evidence="5 8" id="KW-0863">Zinc-finger</keyword>
<evidence type="ECO:0000256" key="10">
    <source>
        <dbReference type="SAM" id="MobiDB-lite"/>
    </source>
</evidence>
<dbReference type="PROSITE" id="PS51017">
    <property type="entry name" value="CCT"/>
    <property type="match status" value="1"/>
</dbReference>